<evidence type="ECO:0000256" key="3">
    <source>
        <dbReference type="ARBA" id="ARBA00022840"/>
    </source>
</evidence>
<dbReference type="InterPro" id="IPR013126">
    <property type="entry name" value="Hsp_70_fam"/>
</dbReference>
<dbReference type="EMBL" id="JAEDAO010000001">
    <property type="protein sequence ID" value="MBK0394308.1"/>
    <property type="molecule type" value="Genomic_DNA"/>
</dbReference>
<dbReference type="PROSITE" id="PS00329">
    <property type="entry name" value="HSP70_2"/>
    <property type="match status" value="1"/>
</dbReference>
<dbReference type="GO" id="GO:0140662">
    <property type="term" value="F:ATP-dependent protein folding chaperone"/>
    <property type="evidence" value="ECO:0007669"/>
    <property type="project" value="InterPro"/>
</dbReference>
<accession>A0A934Q3Q9</accession>
<dbReference type="Gene3D" id="3.30.420.40">
    <property type="match status" value="2"/>
</dbReference>
<evidence type="ECO:0000256" key="1">
    <source>
        <dbReference type="ARBA" id="ARBA00007381"/>
    </source>
</evidence>
<dbReference type="PANTHER" id="PTHR19375">
    <property type="entry name" value="HEAT SHOCK PROTEIN 70KDA"/>
    <property type="match status" value="1"/>
</dbReference>
<dbReference type="Pfam" id="PF00012">
    <property type="entry name" value="HSP70"/>
    <property type="match status" value="2"/>
</dbReference>
<proteinExistence type="inferred from homology"/>
<comment type="similarity">
    <text evidence="1">Belongs to the heat shock protein 70 family.</text>
</comment>
<dbReference type="AlphaFoldDB" id="A0A934Q3Q9"/>
<dbReference type="InterPro" id="IPR043129">
    <property type="entry name" value="ATPase_NBD"/>
</dbReference>
<dbReference type="SUPFAM" id="SSF53067">
    <property type="entry name" value="Actin-like ATPase domain"/>
    <property type="match status" value="2"/>
</dbReference>
<dbReference type="PRINTS" id="PR00301">
    <property type="entry name" value="HEATSHOCK70"/>
</dbReference>
<sequence length="419" mass="44774">MTRGRAPTLGIDFGTSNSAVAVLDDGGAARALALEGGATTLPTAIFFNAEDRSVHFGRDAVALYLQGVDGRLMRSLKSLLGSSLMQESTAIGWGSASYQDILSRFLAELAERARAQVGELAPEVLLGRPVHFVDDSPERDRQAQESLRRAAIAAGFRDVRFELEPIAAAFDYERRLERESLVLIVDIGGGTSDFTVVRLGPDRVAHTDRRADVLATAGVHVAGTDFDRKLNLARVMPLLGLGHHGPVGRPVPSPVFMELATWHLINFLYAPKVMARVRALRTNFSDTQLHDRLLRVLELRLGHRIASEVELAKIACSSTGETARLALDEVEAGLEATLDAPTMAAELAPLLDQVVACARECVRAAQAVAPDAIYLTGGSSALQPLQGQLRAGFPGVPLVEGDLFGGVAAGLAYAAAHRH</sequence>
<dbReference type="Proteomes" id="UP000617041">
    <property type="component" value="Unassembled WGS sequence"/>
</dbReference>
<keyword evidence="3" id="KW-0067">ATP-binding</keyword>
<protein>
    <submittedName>
        <fullName evidence="4">Hsp70 family protein</fullName>
    </submittedName>
</protein>
<keyword evidence="2" id="KW-0547">Nucleotide-binding</keyword>
<gene>
    <name evidence="4" type="ORF">I8E28_17025</name>
</gene>
<dbReference type="InterPro" id="IPR018181">
    <property type="entry name" value="Heat_shock_70_CS"/>
</dbReference>
<name>A0A934Q3Q9_9BURK</name>
<comment type="caution">
    <text evidence="4">The sequence shown here is derived from an EMBL/GenBank/DDBJ whole genome shotgun (WGS) entry which is preliminary data.</text>
</comment>
<dbReference type="GO" id="GO:0005524">
    <property type="term" value="F:ATP binding"/>
    <property type="evidence" value="ECO:0007669"/>
    <property type="project" value="UniProtKB-KW"/>
</dbReference>
<dbReference type="RefSeq" id="WP_200789306.1">
    <property type="nucleotide sequence ID" value="NZ_JAEDAO010000001.1"/>
</dbReference>
<evidence type="ECO:0000256" key="2">
    <source>
        <dbReference type="ARBA" id="ARBA00022741"/>
    </source>
</evidence>
<evidence type="ECO:0000313" key="4">
    <source>
        <dbReference type="EMBL" id="MBK0394308.1"/>
    </source>
</evidence>
<keyword evidence="5" id="KW-1185">Reference proteome</keyword>
<reference evidence="4" key="1">
    <citation type="submission" date="2020-12" db="EMBL/GenBank/DDBJ databases">
        <title>Ramlibacter sp. nov., isolated from a freshwater alga, Cryptomonas.</title>
        <authorList>
            <person name="Kim H.M."/>
            <person name="Jeon C.O."/>
        </authorList>
    </citation>
    <scope>NUCLEOTIDE SEQUENCE</scope>
    <source>
        <strain evidence="4">CrO1</strain>
    </source>
</reference>
<evidence type="ECO:0000313" key="5">
    <source>
        <dbReference type="Proteomes" id="UP000617041"/>
    </source>
</evidence>
<organism evidence="4 5">
    <name type="scientific">Ramlibacter algicola</name>
    <dbReference type="NCBI Taxonomy" id="2795217"/>
    <lineage>
        <taxon>Bacteria</taxon>
        <taxon>Pseudomonadati</taxon>
        <taxon>Pseudomonadota</taxon>
        <taxon>Betaproteobacteria</taxon>
        <taxon>Burkholderiales</taxon>
        <taxon>Comamonadaceae</taxon>
        <taxon>Ramlibacter</taxon>
    </lineage>
</organism>